<organism evidence="1 2">
    <name type="scientific">Shewanella inventionis</name>
    <dbReference type="NCBI Taxonomy" id="1738770"/>
    <lineage>
        <taxon>Bacteria</taxon>
        <taxon>Pseudomonadati</taxon>
        <taxon>Pseudomonadota</taxon>
        <taxon>Gammaproteobacteria</taxon>
        <taxon>Alteromonadales</taxon>
        <taxon>Shewanellaceae</taxon>
        <taxon>Shewanella</taxon>
    </lineage>
</organism>
<name>A0ABQ1IUR8_9GAMM</name>
<evidence type="ECO:0000313" key="1">
    <source>
        <dbReference type="EMBL" id="GGB52915.1"/>
    </source>
</evidence>
<dbReference type="Proteomes" id="UP000617555">
    <property type="component" value="Unassembled WGS sequence"/>
</dbReference>
<dbReference type="EMBL" id="BMII01000008">
    <property type="protein sequence ID" value="GGB52915.1"/>
    <property type="molecule type" value="Genomic_DNA"/>
</dbReference>
<proteinExistence type="predicted"/>
<gene>
    <name evidence="1" type="ORF">GCM10011607_11770</name>
</gene>
<evidence type="ECO:0000313" key="2">
    <source>
        <dbReference type="Proteomes" id="UP000617555"/>
    </source>
</evidence>
<accession>A0ABQ1IUR8</accession>
<keyword evidence="2" id="KW-1185">Reference proteome</keyword>
<protein>
    <submittedName>
        <fullName evidence="1">Uncharacterized protein</fullName>
    </submittedName>
</protein>
<reference evidence="2" key="1">
    <citation type="journal article" date="2019" name="Int. J. Syst. Evol. Microbiol.">
        <title>The Global Catalogue of Microorganisms (GCM) 10K type strain sequencing project: providing services to taxonomists for standard genome sequencing and annotation.</title>
        <authorList>
            <consortium name="The Broad Institute Genomics Platform"/>
            <consortium name="The Broad Institute Genome Sequencing Center for Infectious Disease"/>
            <person name="Wu L."/>
            <person name="Ma J."/>
        </authorList>
    </citation>
    <scope>NUCLEOTIDE SEQUENCE [LARGE SCALE GENOMIC DNA]</scope>
    <source>
        <strain evidence="2">CGMCC 1.15339</strain>
    </source>
</reference>
<dbReference type="RefSeq" id="WP_188737951.1">
    <property type="nucleotide sequence ID" value="NZ_BMII01000008.1"/>
</dbReference>
<comment type="caution">
    <text evidence="1">The sequence shown here is derived from an EMBL/GenBank/DDBJ whole genome shotgun (WGS) entry which is preliminary data.</text>
</comment>
<sequence length="47" mass="5150">MQAKQHGYYKVGVNTKGTPRIWLQGGNLTAANFTKGQPYETILAISP</sequence>